<protein>
    <recommendedName>
        <fullName evidence="1">Glycosyltransferase 2-like domain-containing protein</fullName>
    </recommendedName>
</protein>
<sequence>MKPLLTIVTITKDDPTGLFKTVKSTKWLRNKYPIVHIIIDSSADTAKKNQQLSESYHLRYIHQPPAGIYGAMNLGLSQVTTDWVWFLNGGDTLHPQFPTDLLITQLSQTHADGCIYQIESNGEVQAWPSLSDMLPFPSLWIPHPSAIIRAPTLKRLSGFDTRYSIAADGDLWYRLIYSGAKLDLINIPLTQFSPGGASSQSARTSAEVFRFLRRHWFTLLKWWLGKGLTLYRIPKHFYAQSKA</sequence>
<organism evidence="2 3">
    <name type="scientific">Candidatus Collierbacteria bacterium RIFOXYB1_FULL_49_13</name>
    <dbReference type="NCBI Taxonomy" id="1817728"/>
    <lineage>
        <taxon>Bacteria</taxon>
        <taxon>Candidatus Collieribacteriota</taxon>
    </lineage>
</organism>
<dbReference type="Gene3D" id="3.90.550.10">
    <property type="entry name" value="Spore Coat Polysaccharide Biosynthesis Protein SpsA, Chain A"/>
    <property type="match status" value="1"/>
</dbReference>
<accession>A0A1F5FEU7</accession>
<comment type="caution">
    <text evidence="2">The sequence shown here is derived from an EMBL/GenBank/DDBJ whole genome shotgun (WGS) entry which is preliminary data.</text>
</comment>
<dbReference type="Pfam" id="PF00535">
    <property type="entry name" value="Glycos_transf_2"/>
    <property type="match status" value="1"/>
</dbReference>
<proteinExistence type="predicted"/>
<dbReference type="InterPro" id="IPR001173">
    <property type="entry name" value="Glyco_trans_2-like"/>
</dbReference>
<name>A0A1F5FEU7_9BACT</name>
<dbReference type="AlphaFoldDB" id="A0A1F5FEU7"/>
<evidence type="ECO:0000313" key="3">
    <source>
        <dbReference type="Proteomes" id="UP000176682"/>
    </source>
</evidence>
<reference evidence="2 3" key="1">
    <citation type="journal article" date="2016" name="Nat. Commun.">
        <title>Thousands of microbial genomes shed light on interconnected biogeochemical processes in an aquifer system.</title>
        <authorList>
            <person name="Anantharaman K."/>
            <person name="Brown C.T."/>
            <person name="Hug L.A."/>
            <person name="Sharon I."/>
            <person name="Castelle C.J."/>
            <person name="Probst A.J."/>
            <person name="Thomas B.C."/>
            <person name="Singh A."/>
            <person name="Wilkins M.J."/>
            <person name="Karaoz U."/>
            <person name="Brodie E.L."/>
            <person name="Williams K.H."/>
            <person name="Hubbard S.S."/>
            <person name="Banfield J.F."/>
        </authorList>
    </citation>
    <scope>NUCLEOTIDE SEQUENCE [LARGE SCALE GENOMIC DNA]</scope>
</reference>
<gene>
    <name evidence="2" type="ORF">A2368_01735</name>
</gene>
<dbReference type="SUPFAM" id="SSF53448">
    <property type="entry name" value="Nucleotide-diphospho-sugar transferases"/>
    <property type="match status" value="1"/>
</dbReference>
<dbReference type="InterPro" id="IPR029044">
    <property type="entry name" value="Nucleotide-diphossugar_trans"/>
</dbReference>
<feature type="domain" description="Glycosyltransferase 2-like" evidence="1">
    <location>
        <begin position="8"/>
        <end position="128"/>
    </location>
</feature>
<dbReference type="EMBL" id="MFAM01000058">
    <property type="protein sequence ID" value="OGD78139.1"/>
    <property type="molecule type" value="Genomic_DNA"/>
</dbReference>
<evidence type="ECO:0000259" key="1">
    <source>
        <dbReference type="Pfam" id="PF00535"/>
    </source>
</evidence>
<dbReference type="Proteomes" id="UP000176682">
    <property type="component" value="Unassembled WGS sequence"/>
</dbReference>
<evidence type="ECO:0000313" key="2">
    <source>
        <dbReference type="EMBL" id="OGD78139.1"/>
    </source>
</evidence>